<dbReference type="EMBL" id="SRLO01013622">
    <property type="protein sequence ID" value="TNN25035.1"/>
    <property type="molecule type" value="Genomic_DNA"/>
</dbReference>
<protein>
    <submittedName>
        <fullName evidence="1">Renalase</fullName>
    </submittedName>
</protein>
<organism evidence="1 2">
    <name type="scientific">Liparis tanakae</name>
    <name type="common">Tanaka's snailfish</name>
    <dbReference type="NCBI Taxonomy" id="230148"/>
    <lineage>
        <taxon>Eukaryota</taxon>
        <taxon>Metazoa</taxon>
        <taxon>Chordata</taxon>
        <taxon>Craniata</taxon>
        <taxon>Vertebrata</taxon>
        <taxon>Euteleostomi</taxon>
        <taxon>Actinopterygii</taxon>
        <taxon>Neopterygii</taxon>
        <taxon>Teleostei</taxon>
        <taxon>Neoteleostei</taxon>
        <taxon>Acanthomorphata</taxon>
        <taxon>Eupercaria</taxon>
        <taxon>Perciformes</taxon>
        <taxon>Cottioidei</taxon>
        <taxon>Cottales</taxon>
        <taxon>Liparidae</taxon>
        <taxon>Liparis</taxon>
    </lineage>
</organism>
<dbReference type="GO" id="GO:0016651">
    <property type="term" value="F:oxidoreductase activity, acting on NAD(P)H"/>
    <property type="evidence" value="ECO:0007669"/>
    <property type="project" value="InterPro"/>
</dbReference>
<dbReference type="AlphaFoldDB" id="A0A4Z2E8E6"/>
<proteinExistence type="predicted"/>
<dbReference type="InterPro" id="IPR036188">
    <property type="entry name" value="FAD/NAD-bd_sf"/>
</dbReference>
<gene>
    <name evidence="1" type="primary">RNLS_0</name>
    <name evidence="1" type="ORF">EYF80_064838</name>
</gene>
<accession>A0A4Z2E8E6</accession>
<sequence>MGRVVKHFLSQSGAHLSFERRVTAVYRRGASWEVHGAGGSEMFDAVVLTMPAPQILQLQGDVVQSEAPSVRGHRVRSEVTA</sequence>
<dbReference type="OrthoDB" id="2161133at2759"/>
<dbReference type="Gene3D" id="3.50.50.60">
    <property type="entry name" value="FAD/NAD(P)-binding domain"/>
    <property type="match status" value="1"/>
</dbReference>
<dbReference type="Proteomes" id="UP000314294">
    <property type="component" value="Unassembled WGS sequence"/>
</dbReference>
<keyword evidence="2" id="KW-1185">Reference proteome</keyword>
<dbReference type="SUPFAM" id="SSF51905">
    <property type="entry name" value="FAD/NAD(P)-binding domain"/>
    <property type="match status" value="1"/>
</dbReference>
<dbReference type="PANTHER" id="PTHR23357">
    <property type="entry name" value="RENALASE"/>
    <property type="match status" value="1"/>
</dbReference>
<reference evidence="1 2" key="1">
    <citation type="submission" date="2019-03" db="EMBL/GenBank/DDBJ databases">
        <title>First draft genome of Liparis tanakae, snailfish: a comprehensive survey of snailfish specific genes.</title>
        <authorList>
            <person name="Kim W."/>
            <person name="Song I."/>
            <person name="Jeong J.-H."/>
            <person name="Kim D."/>
            <person name="Kim S."/>
            <person name="Ryu S."/>
            <person name="Song J.Y."/>
            <person name="Lee S.K."/>
        </authorList>
    </citation>
    <scope>NUCLEOTIDE SEQUENCE [LARGE SCALE GENOMIC DNA]</scope>
    <source>
        <tissue evidence="1">Muscle</tissue>
    </source>
</reference>
<dbReference type="GO" id="GO:0005576">
    <property type="term" value="C:extracellular region"/>
    <property type="evidence" value="ECO:0007669"/>
    <property type="project" value="TreeGrafter"/>
</dbReference>
<name>A0A4Z2E8E6_9TELE</name>
<evidence type="ECO:0000313" key="2">
    <source>
        <dbReference type="Proteomes" id="UP000314294"/>
    </source>
</evidence>
<comment type="caution">
    <text evidence="1">The sequence shown here is derived from an EMBL/GenBank/DDBJ whole genome shotgun (WGS) entry which is preliminary data.</text>
</comment>
<evidence type="ECO:0000313" key="1">
    <source>
        <dbReference type="EMBL" id="TNN25035.1"/>
    </source>
</evidence>
<dbReference type="PANTHER" id="PTHR23357:SF1">
    <property type="entry name" value="RENALASE"/>
    <property type="match status" value="1"/>
</dbReference>
<dbReference type="InterPro" id="IPR040174">
    <property type="entry name" value="RNLS"/>
</dbReference>